<dbReference type="Proteomes" id="UP000005239">
    <property type="component" value="Unassembled WGS sequence"/>
</dbReference>
<name>A0A2A6CEH6_PRIPA</name>
<accession>A0A2A6CEH6</accession>
<feature type="compositionally biased region" description="Polar residues" evidence="1">
    <location>
        <begin position="395"/>
        <end position="407"/>
    </location>
</feature>
<feature type="compositionally biased region" description="Low complexity" evidence="1">
    <location>
        <begin position="57"/>
        <end position="87"/>
    </location>
</feature>
<feature type="region of interest" description="Disordered" evidence="1">
    <location>
        <begin position="387"/>
        <end position="421"/>
    </location>
</feature>
<evidence type="ECO:0000256" key="1">
    <source>
        <dbReference type="SAM" id="MobiDB-lite"/>
    </source>
</evidence>
<evidence type="ECO:0000313" key="3">
    <source>
        <dbReference type="Proteomes" id="UP000005239"/>
    </source>
</evidence>
<feature type="compositionally biased region" description="Basic and acidic residues" evidence="1">
    <location>
        <begin position="408"/>
        <end position="421"/>
    </location>
</feature>
<dbReference type="OrthoDB" id="5854472at2759"/>
<reference evidence="3" key="1">
    <citation type="journal article" date="2008" name="Nat. Genet.">
        <title>The Pristionchus pacificus genome provides a unique perspective on nematode lifestyle and parasitism.</title>
        <authorList>
            <person name="Dieterich C."/>
            <person name="Clifton S.W."/>
            <person name="Schuster L.N."/>
            <person name="Chinwalla A."/>
            <person name="Delehaunty K."/>
            <person name="Dinkelacker I."/>
            <person name="Fulton L."/>
            <person name="Fulton R."/>
            <person name="Godfrey J."/>
            <person name="Minx P."/>
            <person name="Mitreva M."/>
            <person name="Roeseler W."/>
            <person name="Tian H."/>
            <person name="Witte H."/>
            <person name="Yang S.P."/>
            <person name="Wilson R.K."/>
            <person name="Sommer R.J."/>
        </authorList>
    </citation>
    <scope>NUCLEOTIDE SEQUENCE [LARGE SCALE GENOMIC DNA]</scope>
    <source>
        <strain evidence="3">PS312</strain>
    </source>
</reference>
<reference evidence="2" key="2">
    <citation type="submission" date="2022-06" db="UniProtKB">
        <authorList>
            <consortium name="EnsemblMetazoa"/>
        </authorList>
    </citation>
    <scope>IDENTIFICATION</scope>
    <source>
        <strain evidence="2">PS312</strain>
    </source>
</reference>
<feature type="region of interest" description="Disordered" evidence="1">
    <location>
        <begin position="46"/>
        <end position="87"/>
    </location>
</feature>
<organism evidence="2 3">
    <name type="scientific">Pristionchus pacificus</name>
    <name type="common">Parasitic nematode worm</name>
    <dbReference type="NCBI Taxonomy" id="54126"/>
    <lineage>
        <taxon>Eukaryota</taxon>
        <taxon>Metazoa</taxon>
        <taxon>Ecdysozoa</taxon>
        <taxon>Nematoda</taxon>
        <taxon>Chromadorea</taxon>
        <taxon>Rhabditida</taxon>
        <taxon>Rhabditina</taxon>
        <taxon>Diplogasteromorpha</taxon>
        <taxon>Diplogasteroidea</taxon>
        <taxon>Neodiplogasteridae</taxon>
        <taxon>Pristionchus</taxon>
    </lineage>
</organism>
<proteinExistence type="predicted"/>
<protein>
    <submittedName>
        <fullName evidence="2">Uncharacterized protein</fullName>
    </submittedName>
</protein>
<sequence>MMEVALQQMAAAAAASNSVSQLNPLNTLNQFKASEAIAIARMMGSDVEMSTSPPKNESGYFSSFEEYSSQPLSTPTTLHPPTLQTQQSRQAQATIDFEKEVATLEQAIRSQKVSSMNAKTAITFDQLRLVHAVKKANAFDKLVHARNSRIGKSLGNGKDAFYDRICRAADIQRASLKNRLKQNKEKFIQKSNADFPPQILELIKKYPPPLKYATYALNPINTPQPQLDKPSEPSFDPFSLAFDQSISNLTTPVGNAFLPQGGVSFPAFVKSEIIEAPEPEKKTRKLNEPYEVLTAEDKELQDRDKIPAQRMMQLLQLGFSFEDMKTINDMYHSYAEMARRENVVDVREKFSNFLSTSIPERLKLIGIAYNMLEMGYPSAAIAPHLTTERRKRQTSELSGGDDSNQGDNVKRQCLEDIDERS</sequence>
<dbReference type="AlphaFoldDB" id="A0A2A6CEH6"/>
<evidence type="ECO:0000313" key="2">
    <source>
        <dbReference type="EnsemblMetazoa" id="PPA08270.1"/>
    </source>
</evidence>
<keyword evidence="3" id="KW-1185">Reference proteome</keyword>
<dbReference type="EnsemblMetazoa" id="PPA08270.1">
    <property type="protein sequence ID" value="PPA08270.1"/>
    <property type="gene ID" value="WBGene00097824"/>
</dbReference>
<gene>
    <name evidence="2" type="primary">WBGene00097824</name>
</gene>
<accession>A0A8R1YBF6</accession>